<dbReference type="Gene3D" id="1.10.357.20">
    <property type="entry name" value="SLC41 divalent cation transporters, integral membrane domain"/>
    <property type="match status" value="1"/>
</dbReference>
<dbReference type="SUPFAM" id="SSF161093">
    <property type="entry name" value="MgtE membrane domain-like"/>
    <property type="match status" value="1"/>
</dbReference>
<dbReference type="Gene3D" id="1.25.60.10">
    <property type="entry name" value="MgtE N-terminal domain-like"/>
    <property type="match status" value="1"/>
</dbReference>
<dbReference type="SUPFAM" id="SSF158791">
    <property type="entry name" value="MgtE N-terminal domain-like"/>
    <property type="match status" value="1"/>
</dbReference>
<dbReference type="GO" id="GO:0015095">
    <property type="term" value="F:magnesium ion transmembrane transporter activity"/>
    <property type="evidence" value="ECO:0007669"/>
    <property type="project" value="UniProtKB-UniRule"/>
</dbReference>
<keyword evidence="9" id="KW-1003">Cell membrane</keyword>
<dbReference type="Pfam" id="PF03448">
    <property type="entry name" value="MgtE_N"/>
    <property type="match status" value="1"/>
</dbReference>
<dbReference type="InterPro" id="IPR036739">
    <property type="entry name" value="SLC41_membr_dom_sf"/>
</dbReference>
<dbReference type="GO" id="GO:0005886">
    <property type="term" value="C:plasma membrane"/>
    <property type="evidence" value="ECO:0007669"/>
    <property type="project" value="UniProtKB-SubCell"/>
</dbReference>
<evidence type="ECO:0000313" key="11">
    <source>
        <dbReference type="EMBL" id="SHN72546.1"/>
    </source>
</evidence>
<keyword evidence="6 9" id="KW-1133">Transmembrane helix</keyword>
<dbReference type="PROSITE" id="PS51371">
    <property type="entry name" value="CBS"/>
    <property type="match status" value="1"/>
</dbReference>
<comment type="function">
    <text evidence="9">Acts as a magnesium transporter.</text>
</comment>
<keyword evidence="3 9" id="KW-0813">Transport</keyword>
<dbReference type="InterPro" id="IPR038076">
    <property type="entry name" value="MgtE_N_sf"/>
</dbReference>
<dbReference type="Pfam" id="PF01769">
    <property type="entry name" value="MgtE"/>
    <property type="match status" value="1"/>
</dbReference>
<dbReference type="EMBL" id="FRDL01000008">
    <property type="protein sequence ID" value="SHN72546.1"/>
    <property type="molecule type" value="Genomic_DNA"/>
</dbReference>
<reference evidence="11 12" key="1">
    <citation type="submission" date="2016-12" db="EMBL/GenBank/DDBJ databases">
        <authorList>
            <person name="Song W.-J."/>
            <person name="Kurnit D.M."/>
        </authorList>
    </citation>
    <scope>NUCLEOTIDE SEQUENCE [LARGE SCALE GENOMIC DNA]</scope>
    <source>
        <strain evidence="11 12">CGMCC 1.10808</strain>
    </source>
</reference>
<dbReference type="InterPro" id="IPR046342">
    <property type="entry name" value="CBS_dom_sf"/>
</dbReference>
<sequence>MAADDAQDHEGASAFELDADLVQAVREALEQGARERVLELVEPLHEADLADLLEQLDADERAMLVRVLGRDLDPYALTELEEGVRDEVLEAMAPEDLAAAVKELDADDVVYLVEDLDEDEKARVLQALDPVERVAVEKSLTYPEDTAGRLARHEIVTAPPFWTVGQMIDAMREAEELPDDFHDVVLIDPKVEPVGLVPLSRIMAAPRATRLEDIKREEMHVLRADTSVEDVAYAFQKYRMLTAPVVDADGRLVGVIEFEDAAELIDDEAEEDLKLLAGVGDEELSDSVFETAKARFPWLFVNLLTAILASIVIAQFDRVIEQIVALAVLMPIVASMGGNAGTQTLTVAVRALATRDLTPANAWRIIRREALVGLANGLAFAVIVSGVGLIWYGDPTLGLVLAAAMVINLVAAALAGILIPIGLDKLGADPALASGTFVTTVTDVVGFFAFLGLAGALML</sequence>
<keyword evidence="7 9" id="KW-0472">Membrane</keyword>
<dbReference type="InterPro" id="IPR006669">
    <property type="entry name" value="MgtE_transporter"/>
</dbReference>
<dbReference type="PANTHER" id="PTHR43773:SF1">
    <property type="entry name" value="MAGNESIUM TRANSPORTER MGTE"/>
    <property type="match status" value="1"/>
</dbReference>
<dbReference type="GO" id="GO:0046872">
    <property type="term" value="F:metal ion binding"/>
    <property type="evidence" value="ECO:0007669"/>
    <property type="project" value="UniProtKB-KW"/>
</dbReference>
<evidence type="ECO:0000256" key="7">
    <source>
        <dbReference type="ARBA" id="ARBA00023136"/>
    </source>
</evidence>
<evidence type="ECO:0000256" key="3">
    <source>
        <dbReference type="ARBA" id="ARBA00022448"/>
    </source>
</evidence>
<dbReference type="SUPFAM" id="SSF54631">
    <property type="entry name" value="CBS-domain pair"/>
    <property type="match status" value="1"/>
</dbReference>
<comment type="subunit">
    <text evidence="9">Homodimer.</text>
</comment>
<feature type="transmembrane region" description="Helical" evidence="9">
    <location>
        <begin position="322"/>
        <end position="349"/>
    </location>
</feature>
<evidence type="ECO:0000256" key="9">
    <source>
        <dbReference type="RuleBase" id="RU362011"/>
    </source>
</evidence>
<dbReference type="SMART" id="SM00924">
    <property type="entry name" value="MgtE_N"/>
    <property type="match status" value="1"/>
</dbReference>
<feature type="transmembrane region" description="Helical" evidence="9">
    <location>
        <begin position="431"/>
        <end position="458"/>
    </location>
</feature>
<evidence type="ECO:0000313" key="12">
    <source>
        <dbReference type="Proteomes" id="UP000184066"/>
    </source>
</evidence>
<dbReference type="Pfam" id="PF00571">
    <property type="entry name" value="CBS"/>
    <property type="match status" value="1"/>
</dbReference>
<dbReference type="AlphaFoldDB" id="A0A1M7TPF0"/>
<keyword evidence="12" id="KW-1185">Reference proteome</keyword>
<feature type="transmembrane region" description="Helical" evidence="9">
    <location>
        <begin position="296"/>
        <end position="316"/>
    </location>
</feature>
<feature type="domain" description="CBS" evidence="10">
    <location>
        <begin position="214"/>
        <end position="271"/>
    </location>
</feature>
<dbReference type="SMART" id="SM00116">
    <property type="entry name" value="CBS"/>
    <property type="match status" value="2"/>
</dbReference>
<comment type="subcellular location">
    <subcellularLocation>
        <location evidence="9">Cell membrane</location>
        <topology evidence="9">Multi-pass membrane protein</topology>
    </subcellularLocation>
    <subcellularLocation>
        <location evidence="1">Membrane</location>
        <topology evidence="1">Multi-pass membrane protein</topology>
    </subcellularLocation>
</comment>
<dbReference type="Gene3D" id="3.10.580.10">
    <property type="entry name" value="CBS-domain"/>
    <property type="match status" value="1"/>
</dbReference>
<dbReference type="PANTHER" id="PTHR43773">
    <property type="entry name" value="MAGNESIUM TRANSPORTER MGTE"/>
    <property type="match status" value="1"/>
</dbReference>
<dbReference type="InterPro" id="IPR006667">
    <property type="entry name" value="SLC41_membr_dom"/>
</dbReference>
<accession>A0A1M7TPF0</accession>
<dbReference type="RefSeq" id="WP_072747907.1">
    <property type="nucleotide sequence ID" value="NZ_FOHL01000008.1"/>
</dbReference>
<evidence type="ECO:0000256" key="8">
    <source>
        <dbReference type="PROSITE-ProRule" id="PRU00703"/>
    </source>
</evidence>
<proteinExistence type="inferred from homology"/>
<gene>
    <name evidence="11" type="ORF">SAMN05216200_108106</name>
</gene>
<dbReference type="OrthoDB" id="9790355at2"/>
<protein>
    <recommendedName>
        <fullName evidence="9">Magnesium transporter MgtE</fullName>
    </recommendedName>
</protein>
<dbReference type="NCBIfam" id="TIGR00400">
    <property type="entry name" value="mgtE"/>
    <property type="match status" value="1"/>
</dbReference>
<dbReference type="InterPro" id="IPR000644">
    <property type="entry name" value="CBS_dom"/>
</dbReference>
<evidence type="ECO:0000259" key="10">
    <source>
        <dbReference type="PROSITE" id="PS51371"/>
    </source>
</evidence>
<organism evidence="11 12">
    <name type="scientific">Oceanicella actignis</name>
    <dbReference type="NCBI Taxonomy" id="1189325"/>
    <lineage>
        <taxon>Bacteria</taxon>
        <taxon>Pseudomonadati</taxon>
        <taxon>Pseudomonadota</taxon>
        <taxon>Alphaproteobacteria</taxon>
        <taxon>Rhodobacterales</taxon>
        <taxon>Paracoccaceae</taxon>
        <taxon>Oceanicella</taxon>
    </lineage>
</organism>
<dbReference type="Proteomes" id="UP000184066">
    <property type="component" value="Unassembled WGS sequence"/>
</dbReference>
<evidence type="ECO:0000256" key="1">
    <source>
        <dbReference type="ARBA" id="ARBA00004141"/>
    </source>
</evidence>
<keyword evidence="8" id="KW-0129">CBS domain</keyword>
<dbReference type="CDD" id="cd04606">
    <property type="entry name" value="CBS_pair_Mg_transporter"/>
    <property type="match status" value="1"/>
</dbReference>
<dbReference type="STRING" id="1189325.SAMN04488119_108105"/>
<keyword evidence="5 9" id="KW-0460">Magnesium</keyword>
<evidence type="ECO:0000256" key="5">
    <source>
        <dbReference type="ARBA" id="ARBA00022842"/>
    </source>
</evidence>
<keyword evidence="9" id="KW-0479">Metal-binding</keyword>
<name>A0A1M7TPF0_9RHOB</name>
<comment type="similarity">
    <text evidence="2 9">Belongs to the SLC41A transporter family.</text>
</comment>
<evidence type="ECO:0000256" key="4">
    <source>
        <dbReference type="ARBA" id="ARBA00022692"/>
    </source>
</evidence>
<dbReference type="InterPro" id="IPR006668">
    <property type="entry name" value="Mg_transptr_MgtE_intracell_dom"/>
</dbReference>
<feature type="transmembrane region" description="Helical" evidence="9">
    <location>
        <begin position="398"/>
        <end position="419"/>
    </location>
</feature>
<feature type="transmembrane region" description="Helical" evidence="9">
    <location>
        <begin position="370"/>
        <end position="392"/>
    </location>
</feature>
<evidence type="ECO:0000256" key="2">
    <source>
        <dbReference type="ARBA" id="ARBA00009749"/>
    </source>
</evidence>
<evidence type="ECO:0000256" key="6">
    <source>
        <dbReference type="ARBA" id="ARBA00022989"/>
    </source>
</evidence>
<keyword evidence="4 9" id="KW-0812">Transmembrane</keyword>